<feature type="domain" description="Endonuclease/exonuclease/phosphatase" evidence="1">
    <location>
        <begin position="2"/>
        <end position="196"/>
    </location>
</feature>
<dbReference type="InterPro" id="IPR036691">
    <property type="entry name" value="Endo/exonu/phosph_ase_sf"/>
</dbReference>
<dbReference type="InterPro" id="IPR027124">
    <property type="entry name" value="Swc5/CFDP1/2"/>
</dbReference>
<dbReference type="AlphaFoldDB" id="A0AA88HR84"/>
<dbReference type="PANTHER" id="PTHR23227">
    <property type="entry name" value="BUCENTAUR RELATED"/>
    <property type="match status" value="1"/>
</dbReference>
<gene>
    <name evidence="2" type="ORF">QYM36_006823</name>
</gene>
<proteinExistence type="predicted"/>
<dbReference type="Gene3D" id="3.60.10.10">
    <property type="entry name" value="Endonuclease/exonuclease/phosphatase"/>
    <property type="match status" value="1"/>
</dbReference>
<comment type="caution">
    <text evidence="2">The sequence shown here is derived from an EMBL/GenBank/DDBJ whole genome shotgun (WGS) entry which is preliminary data.</text>
</comment>
<dbReference type="InterPro" id="IPR005135">
    <property type="entry name" value="Endo/exonuclease/phosphatase"/>
</dbReference>
<protein>
    <recommendedName>
        <fullName evidence="1">Endonuclease/exonuclease/phosphatase domain-containing protein</fullName>
    </recommendedName>
</protein>
<dbReference type="SUPFAM" id="SSF56219">
    <property type="entry name" value="DNase I-like"/>
    <property type="match status" value="1"/>
</dbReference>
<accession>A0AA88HR84</accession>
<name>A0AA88HR84_ARTSF</name>
<dbReference type="Proteomes" id="UP001187531">
    <property type="component" value="Unassembled WGS sequence"/>
</dbReference>
<dbReference type="EMBL" id="JAVRJZ010000011">
    <property type="protein sequence ID" value="KAK2716470.1"/>
    <property type="molecule type" value="Genomic_DNA"/>
</dbReference>
<evidence type="ECO:0000259" key="1">
    <source>
        <dbReference type="Pfam" id="PF03372"/>
    </source>
</evidence>
<keyword evidence="3" id="KW-1185">Reference proteome</keyword>
<reference evidence="2" key="1">
    <citation type="submission" date="2023-07" db="EMBL/GenBank/DDBJ databases">
        <title>Chromosome-level genome assembly of Artemia franciscana.</title>
        <authorList>
            <person name="Jo E."/>
        </authorList>
    </citation>
    <scope>NUCLEOTIDE SEQUENCE</scope>
    <source>
        <tissue evidence="2">Whole body</tissue>
    </source>
</reference>
<dbReference type="CDD" id="cd09076">
    <property type="entry name" value="L1-EN"/>
    <property type="match status" value="1"/>
</dbReference>
<organism evidence="2 3">
    <name type="scientific">Artemia franciscana</name>
    <name type="common">Brine shrimp</name>
    <name type="synonym">Artemia sanfranciscana</name>
    <dbReference type="NCBI Taxonomy" id="6661"/>
    <lineage>
        <taxon>Eukaryota</taxon>
        <taxon>Metazoa</taxon>
        <taxon>Ecdysozoa</taxon>
        <taxon>Arthropoda</taxon>
        <taxon>Crustacea</taxon>
        <taxon>Branchiopoda</taxon>
        <taxon>Anostraca</taxon>
        <taxon>Artemiidae</taxon>
        <taxon>Artemia</taxon>
    </lineage>
</organism>
<evidence type="ECO:0000313" key="3">
    <source>
        <dbReference type="Proteomes" id="UP001187531"/>
    </source>
</evidence>
<dbReference type="PANTHER" id="PTHR23227:SF67">
    <property type="entry name" value="CRANIOFACIAL DEVELOPMENT PROTEIN 2-LIKE"/>
    <property type="match status" value="1"/>
</dbReference>
<dbReference type="Pfam" id="PF03372">
    <property type="entry name" value="Exo_endo_phos"/>
    <property type="match status" value="1"/>
</dbReference>
<dbReference type="GO" id="GO:0003824">
    <property type="term" value="F:catalytic activity"/>
    <property type="evidence" value="ECO:0007669"/>
    <property type="project" value="InterPro"/>
</dbReference>
<evidence type="ECO:0000313" key="2">
    <source>
        <dbReference type="EMBL" id="KAK2716470.1"/>
    </source>
</evidence>
<sequence length="273" mass="31355">MKQYNIEILALSEIHWKGVGQEILDHGYVLLYSGEDNHHQVGVGLMMSPAAYRKMLKWTPINERILFARLATTHTKLSVIVCYAPTNEADDDVKDSFYETLQAVTKDIPKHDVLCVVGDLNAKINENGELLLDFALNNDLVVGGTLFEHKNVHKYTWTSPDGSTQNQIDHFLIARRWRTSLLDVHGYRGADGQSDHLLMIAHIQIKLRAQKKKQQNLKKLYDTDKLQDRKTRRDFCISLWNKFDALAVEANDSESVEEKWEKIKSTYTTIAEE</sequence>